<dbReference type="Gene3D" id="3.20.20.70">
    <property type="entry name" value="Aldolase class I"/>
    <property type="match status" value="1"/>
</dbReference>
<dbReference type="EMBL" id="JAAZSR010000473">
    <property type="protein sequence ID" value="NKX52285.1"/>
    <property type="molecule type" value="Genomic_DNA"/>
</dbReference>
<evidence type="ECO:0000313" key="2">
    <source>
        <dbReference type="EMBL" id="NKX52285.1"/>
    </source>
</evidence>
<dbReference type="Pfam" id="PF01116">
    <property type="entry name" value="F_bP_aldolase"/>
    <property type="match status" value="1"/>
</dbReference>
<protein>
    <submittedName>
        <fullName evidence="2">Class II fructose-bisphosphate aldolase</fullName>
    </submittedName>
</protein>
<comment type="cofactor">
    <cofactor evidence="1">
        <name>Zn(2+)</name>
        <dbReference type="ChEBI" id="CHEBI:29105"/>
    </cofactor>
</comment>
<dbReference type="PANTHER" id="PTHR30304:SF0">
    <property type="entry name" value="D-TAGATOSE-1,6-BISPHOSPHATE ALDOLASE SUBUNIT GATY-RELATED"/>
    <property type="match status" value="1"/>
</dbReference>
<feature type="non-terminal residue" evidence="2">
    <location>
        <position position="1"/>
    </location>
</feature>
<dbReference type="PANTHER" id="PTHR30304">
    <property type="entry name" value="D-TAGATOSE-1,6-BISPHOSPHATE ALDOLASE"/>
    <property type="match status" value="1"/>
</dbReference>
<dbReference type="InterPro" id="IPR050246">
    <property type="entry name" value="Class_II_FBP_aldolase"/>
</dbReference>
<keyword evidence="3" id="KW-1185">Reference proteome</keyword>
<evidence type="ECO:0000256" key="1">
    <source>
        <dbReference type="ARBA" id="ARBA00001947"/>
    </source>
</evidence>
<evidence type="ECO:0000313" key="3">
    <source>
        <dbReference type="Proteomes" id="UP000523795"/>
    </source>
</evidence>
<accession>A0ABX1JSK2</accession>
<dbReference type="InterPro" id="IPR013785">
    <property type="entry name" value="Aldolase_TIM"/>
</dbReference>
<sequence>SARQPLQVALDFIAETGVDVFAPAIGNAHGKYKQAPVLDFQRVDDIVGAARIPIALHGGSGLSDAQFGDLIARGCAKVNISTALKMEYMRPSLQFLKAAGQADKWDPPSLFRAVGADVKDLTTGLAKQFGSAGKAW</sequence>
<dbReference type="SUPFAM" id="SSF51569">
    <property type="entry name" value="Aldolase"/>
    <property type="match status" value="1"/>
</dbReference>
<reference evidence="2 3" key="1">
    <citation type="submission" date="2020-04" db="EMBL/GenBank/DDBJ databases">
        <authorList>
            <person name="Liu S."/>
        </authorList>
    </citation>
    <scope>NUCLEOTIDE SEQUENCE [LARGE SCALE GENOMIC DNA]</scope>
    <source>
        <strain evidence="2 3">CGMCC 1.15091</strain>
    </source>
</reference>
<dbReference type="InterPro" id="IPR000771">
    <property type="entry name" value="FBA_II"/>
</dbReference>
<dbReference type="Proteomes" id="UP000523795">
    <property type="component" value="Unassembled WGS sequence"/>
</dbReference>
<name>A0ABX1JSK2_9MICC</name>
<organism evidence="2 3">
    <name type="scientific">Arthrobacter deserti</name>
    <dbReference type="NCBI Taxonomy" id="1742687"/>
    <lineage>
        <taxon>Bacteria</taxon>
        <taxon>Bacillati</taxon>
        <taxon>Actinomycetota</taxon>
        <taxon>Actinomycetes</taxon>
        <taxon>Micrococcales</taxon>
        <taxon>Micrococcaceae</taxon>
        <taxon>Arthrobacter</taxon>
    </lineage>
</organism>
<proteinExistence type="predicted"/>
<comment type="caution">
    <text evidence="2">The sequence shown here is derived from an EMBL/GenBank/DDBJ whole genome shotgun (WGS) entry which is preliminary data.</text>
</comment>
<gene>
    <name evidence="2" type="ORF">HER39_17260</name>
</gene>